<accession>E0XTN9</accession>
<dbReference type="CDD" id="cd02236">
    <property type="entry name" value="cupin_CV2614-like"/>
    <property type="match status" value="1"/>
</dbReference>
<feature type="signal peptide" evidence="1">
    <location>
        <begin position="1"/>
        <end position="23"/>
    </location>
</feature>
<dbReference type="InterPro" id="IPR014710">
    <property type="entry name" value="RmlC-like_jellyroll"/>
</dbReference>
<dbReference type="EMBL" id="GU474873">
    <property type="protein sequence ID" value="ADI17780.1"/>
    <property type="molecule type" value="Genomic_DNA"/>
</dbReference>
<dbReference type="Gene3D" id="2.60.120.10">
    <property type="entry name" value="Jelly Rolls"/>
    <property type="match status" value="1"/>
</dbReference>
<evidence type="ECO:0000313" key="3">
    <source>
        <dbReference type="EMBL" id="ADI17780.1"/>
    </source>
</evidence>
<sequence>MKKTLTVLPVLLLFSLYESPADAEPPKPSVTVLHAGTKSASGKKLSYPIDGPAKMILAQAIFPVGAVLPMHTHPSPLMVHVIAGELTSARPNGDAVTYKAGDSYIEAPNSPHKVTNTGKRPAILYAVFATVKDHGPLTVFGK</sequence>
<dbReference type="Pfam" id="PF07883">
    <property type="entry name" value="Cupin_2"/>
    <property type="match status" value="1"/>
</dbReference>
<name>E0XTN9_9BACT</name>
<evidence type="ECO:0000259" key="2">
    <source>
        <dbReference type="Pfam" id="PF07883"/>
    </source>
</evidence>
<dbReference type="InterPro" id="IPR011051">
    <property type="entry name" value="RmlC_Cupin_sf"/>
</dbReference>
<keyword evidence="1" id="KW-0732">Signal</keyword>
<evidence type="ECO:0000256" key="1">
    <source>
        <dbReference type="SAM" id="SignalP"/>
    </source>
</evidence>
<dbReference type="AlphaFoldDB" id="E0XTN9"/>
<dbReference type="PANTHER" id="PTHR38599">
    <property type="entry name" value="CUPIN DOMAIN PROTEIN (AFU_ORTHOLOGUE AFUA_3G13620)"/>
    <property type="match status" value="1"/>
</dbReference>
<protein>
    <recommendedName>
        <fullName evidence="2">Cupin type-2 domain-containing protein</fullName>
    </recommendedName>
</protein>
<reference evidence="3" key="1">
    <citation type="journal article" date="2011" name="Environ. Microbiol.">
        <title>Time-series analyses of Monterey Bay coastal microbial picoplankton using a 'genome proxy' microarray.</title>
        <authorList>
            <person name="Rich V.I."/>
            <person name="Pham V.D."/>
            <person name="Eppley J."/>
            <person name="Shi Y."/>
            <person name="DeLong E.F."/>
        </authorList>
    </citation>
    <scope>NUCLEOTIDE SEQUENCE</scope>
</reference>
<dbReference type="InterPro" id="IPR013096">
    <property type="entry name" value="Cupin_2"/>
</dbReference>
<dbReference type="SUPFAM" id="SSF51182">
    <property type="entry name" value="RmlC-like cupins"/>
    <property type="match status" value="1"/>
</dbReference>
<proteinExistence type="predicted"/>
<feature type="chain" id="PRO_5003143141" description="Cupin type-2 domain-containing protein" evidence="1">
    <location>
        <begin position="24"/>
        <end position="142"/>
    </location>
</feature>
<feature type="domain" description="Cupin type-2" evidence="2">
    <location>
        <begin position="61"/>
        <end position="128"/>
    </location>
</feature>
<dbReference type="PANTHER" id="PTHR38599:SF1">
    <property type="entry name" value="CUPIN DOMAIN PROTEIN (AFU_ORTHOLOGUE AFUA_3G13620)"/>
    <property type="match status" value="1"/>
</dbReference>
<organism evidence="3">
    <name type="scientific">uncultured nuHF1 cluster bacterium HF0130_31E21</name>
    <dbReference type="NCBI Taxonomy" id="710728"/>
    <lineage>
        <taxon>Bacteria</taxon>
        <taxon>environmental samples</taxon>
    </lineage>
</organism>